<evidence type="ECO:0000259" key="5">
    <source>
        <dbReference type="Pfam" id="PF11806"/>
    </source>
</evidence>
<keyword evidence="7" id="KW-1185">Reference proteome</keyword>
<dbReference type="InterPro" id="IPR029058">
    <property type="entry name" value="AB_hydrolase_fold"/>
</dbReference>
<evidence type="ECO:0000256" key="2">
    <source>
        <dbReference type="ARBA" id="ARBA00022490"/>
    </source>
</evidence>
<name>Q7MAZ3_PHOLL</name>
<feature type="domain" description="Enterochelin esterase N-terminal" evidence="5">
    <location>
        <begin position="194"/>
        <end position="282"/>
    </location>
</feature>
<dbReference type="eggNOG" id="COG2382">
    <property type="taxonomic scope" value="Bacteria"/>
</dbReference>
<dbReference type="GO" id="GO:0008849">
    <property type="term" value="F:enterochelin esterase activity"/>
    <property type="evidence" value="ECO:0007669"/>
    <property type="project" value="InterPro"/>
</dbReference>
<evidence type="ECO:0000256" key="1">
    <source>
        <dbReference type="ARBA" id="ARBA00004496"/>
    </source>
</evidence>
<dbReference type="Proteomes" id="UP000002514">
    <property type="component" value="Chromosome"/>
</dbReference>
<comment type="subcellular location">
    <subcellularLocation>
        <location evidence="1">Cytoplasm</location>
    </subcellularLocation>
</comment>
<gene>
    <name evidence="6" type="ordered locus">plu4257</name>
</gene>
<dbReference type="PANTHER" id="PTHR48098">
    <property type="entry name" value="ENTEROCHELIN ESTERASE-RELATED"/>
    <property type="match status" value="1"/>
</dbReference>
<sequence>MICRVKKIEYQQSTIKEEKKMKVNIMICALMASFNAFASQCHQIKFQQDQQTITGNFNSQREACIEFNILPEHYVRGLALGMQKLVVQKGNQQHIRTLFTDNPVDARQSIGFTVPQVGKYRLAAKGKTGEPWQLTLSFPSYIPKDNDYRQQPESLRLKQLQTEIAQGKGTHAFWREITRKGTPLIEDYDDKNKRVTFLWRGAKANVFILGAPSGDHDPMSHLVGTDVWFRSYIVPSDTLMQYRLAPDLPRVEGTADEQRRSILITAQADPLNKKVVPAVSEDVFNHDSLLALRPTLCDIAQFKQSPFQGATKLHQLESKILGNSREIAIYQPVTPMKQPAMLVLFDGQIYRKQYYIDRFFDSLIEQGKIPPMYVVFIDSLDSARRGQELPPNPNFAEFMASELIPWLAAQGIKAPAERTIISGSSYGGLASSWVAFNHPELFGNVLSMSGSYWWAPQGEAPEWLIREFAKAEKKPLRFYLQAGLFETNRGELEGILYNNRRMKQTLLQKGYLVESSEISSGHNYISWCETLYYGTRSLVTKW</sequence>
<accession>Q7MAZ3</accession>
<proteinExistence type="inferred from homology"/>
<dbReference type="Pfam" id="PF00756">
    <property type="entry name" value="Esterase"/>
    <property type="match status" value="1"/>
</dbReference>
<dbReference type="AlphaFoldDB" id="Q7MAZ3"/>
<dbReference type="ESTHER" id="pholl-q7maz3">
    <property type="family name" value="A85-IroE-IroD-Fes-Yiel"/>
</dbReference>
<dbReference type="InterPro" id="IPR014756">
    <property type="entry name" value="Ig_E-set"/>
</dbReference>
<dbReference type="SUPFAM" id="SSF81296">
    <property type="entry name" value="E set domains"/>
    <property type="match status" value="1"/>
</dbReference>
<dbReference type="STRING" id="243265.plu4257"/>
<evidence type="ECO:0000256" key="4">
    <source>
        <dbReference type="ARBA" id="ARBA00024201"/>
    </source>
</evidence>
<dbReference type="GO" id="GO:0006826">
    <property type="term" value="P:iron ion transport"/>
    <property type="evidence" value="ECO:0007669"/>
    <property type="project" value="InterPro"/>
</dbReference>
<keyword evidence="3" id="KW-0378">Hydrolase</keyword>
<dbReference type="InterPro" id="IPR000801">
    <property type="entry name" value="Esterase-like"/>
</dbReference>
<keyword evidence="2" id="KW-0963">Cytoplasm</keyword>
<protein>
    <submittedName>
        <fullName evidence="6">Photorhabdus luminescens subsp. laumondii TTO1 complete genome segment 15/17</fullName>
    </submittedName>
</protein>
<dbReference type="KEGG" id="plu:plu4257"/>
<dbReference type="EMBL" id="BX571873">
    <property type="protein sequence ID" value="CAE16629.1"/>
    <property type="molecule type" value="Genomic_DNA"/>
</dbReference>
<dbReference type="InterPro" id="IPR013783">
    <property type="entry name" value="Ig-like_fold"/>
</dbReference>
<dbReference type="HOGENOM" id="CLU_024314_3_1_6"/>
<dbReference type="SUPFAM" id="SSF53474">
    <property type="entry name" value="alpha/beta-Hydrolases"/>
    <property type="match status" value="1"/>
</dbReference>
<dbReference type="InterPro" id="IPR050583">
    <property type="entry name" value="Mycobacterial_A85_antigen"/>
</dbReference>
<dbReference type="GO" id="GO:0005737">
    <property type="term" value="C:cytoplasm"/>
    <property type="evidence" value="ECO:0007669"/>
    <property type="project" value="UniProtKB-SubCell"/>
</dbReference>
<dbReference type="Gene3D" id="2.60.40.10">
    <property type="entry name" value="Immunoglobulins"/>
    <property type="match status" value="1"/>
</dbReference>
<dbReference type="GO" id="GO:0005506">
    <property type="term" value="F:iron ion binding"/>
    <property type="evidence" value="ECO:0007669"/>
    <property type="project" value="InterPro"/>
</dbReference>
<evidence type="ECO:0000313" key="7">
    <source>
        <dbReference type="Proteomes" id="UP000002514"/>
    </source>
</evidence>
<evidence type="ECO:0000313" key="6">
    <source>
        <dbReference type="EMBL" id="CAE16629.1"/>
    </source>
</evidence>
<dbReference type="Pfam" id="PF11806">
    <property type="entry name" value="Enterochelin_N"/>
    <property type="match status" value="1"/>
</dbReference>
<reference evidence="7" key="1">
    <citation type="journal article" date="2003" name="Nat. Biotechnol.">
        <title>The genome sequence of the entomopathogenic bacterium Photorhabdus luminescens.</title>
        <authorList>
            <person name="Duchaud E."/>
            <person name="Rusniok C."/>
            <person name="Frangeul L."/>
            <person name="Buchrieser C."/>
            <person name="Givaudan A."/>
            <person name="Taourit S."/>
            <person name="Bocs S."/>
            <person name="Boursaux-Eude C."/>
            <person name="Chandler M."/>
            <person name="Charles J.-F."/>
            <person name="Dassa E."/>
            <person name="Derose R."/>
            <person name="Derzelle S."/>
            <person name="Freyssinet G."/>
            <person name="Gaudriault S."/>
            <person name="Medigue C."/>
            <person name="Lanois A."/>
            <person name="Powell K."/>
            <person name="Siguier P."/>
            <person name="Vincent R."/>
            <person name="Wingate V."/>
            <person name="Zouine M."/>
            <person name="Glaser P."/>
            <person name="Boemare N."/>
            <person name="Danchin A."/>
            <person name="Kunst F."/>
        </authorList>
    </citation>
    <scope>NUCLEOTIDE SEQUENCE [LARGE SCALE GENOMIC DNA]</scope>
    <source>
        <strain evidence="7">DSM 15139 / CIP 105565 / TT01</strain>
    </source>
</reference>
<organism evidence="6 7">
    <name type="scientific">Photorhabdus laumondii subsp. laumondii (strain DSM 15139 / CIP 105565 / TT01)</name>
    <name type="common">Photorhabdus luminescens subsp. laumondii</name>
    <dbReference type="NCBI Taxonomy" id="243265"/>
    <lineage>
        <taxon>Bacteria</taxon>
        <taxon>Pseudomonadati</taxon>
        <taxon>Pseudomonadota</taxon>
        <taxon>Gammaproteobacteria</taxon>
        <taxon>Enterobacterales</taxon>
        <taxon>Morganellaceae</taxon>
        <taxon>Photorhabdus</taxon>
    </lineage>
</organism>
<evidence type="ECO:0000256" key="3">
    <source>
        <dbReference type="ARBA" id="ARBA00022801"/>
    </source>
</evidence>
<comment type="similarity">
    <text evidence="4">Belongs to the Fes family.</text>
</comment>
<dbReference type="PANTHER" id="PTHR48098:SF3">
    <property type="entry name" value="IRON(III) ENTEROBACTIN ESTERASE"/>
    <property type="match status" value="1"/>
</dbReference>
<dbReference type="InterPro" id="IPR021764">
    <property type="entry name" value="Enterochelin_esterase_N"/>
</dbReference>
<dbReference type="Gene3D" id="3.40.50.1820">
    <property type="entry name" value="alpha/beta hydrolase"/>
    <property type="match status" value="1"/>
</dbReference>